<proteinExistence type="predicted"/>
<feature type="region of interest" description="Disordered" evidence="1">
    <location>
        <begin position="128"/>
        <end position="149"/>
    </location>
</feature>
<dbReference type="Pfam" id="PF13837">
    <property type="entry name" value="Myb_DNA-bind_4"/>
    <property type="match status" value="1"/>
</dbReference>
<gene>
    <name evidence="3" type="ORF">DAPPUDRAFT_320019</name>
</gene>
<name>E9GNL2_DAPPU</name>
<feature type="domain" description="Myb/SANT-like DNA-binding" evidence="2">
    <location>
        <begin position="19"/>
        <end position="108"/>
    </location>
</feature>
<evidence type="ECO:0000256" key="1">
    <source>
        <dbReference type="SAM" id="MobiDB-lite"/>
    </source>
</evidence>
<protein>
    <recommendedName>
        <fullName evidence="2">Myb/SANT-like DNA-binding domain-containing protein</fullName>
    </recommendedName>
</protein>
<organism evidence="3 4">
    <name type="scientific">Daphnia pulex</name>
    <name type="common">Water flea</name>
    <dbReference type="NCBI Taxonomy" id="6669"/>
    <lineage>
        <taxon>Eukaryota</taxon>
        <taxon>Metazoa</taxon>
        <taxon>Ecdysozoa</taxon>
        <taxon>Arthropoda</taxon>
        <taxon>Crustacea</taxon>
        <taxon>Branchiopoda</taxon>
        <taxon>Diplostraca</taxon>
        <taxon>Cladocera</taxon>
        <taxon>Anomopoda</taxon>
        <taxon>Daphniidae</taxon>
        <taxon>Daphnia</taxon>
    </lineage>
</organism>
<dbReference type="InParanoid" id="E9GNL2"/>
<evidence type="ECO:0000313" key="3">
    <source>
        <dbReference type="EMBL" id="EFX78944.1"/>
    </source>
</evidence>
<dbReference type="HOGENOM" id="CLU_1241236_0_0_1"/>
<evidence type="ECO:0000313" key="4">
    <source>
        <dbReference type="Proteomes" id="UP000000305"/>
    </source>
</evidence>
<dbReference type="Proteomes" id="UP000000305">
    <property type="component" value="Unassembled WGS sequence"/>
</dbReference>
<dbReference type="PANTHER" id="PTHR47595">
    <property type="entry name" value="HEAT SHOCK 70 KDA PROTEIN 14"/>
    <property type="match status" value="1"/>
</dbReference>
<dbReference type="PANTHER" id="PTHR47595:SF1">
    <property type="entry name" value="MYB_SANT-LIKE DNA-BINDING DOMAIN-CONTAINING PROTEIN"/>
    <property type="match status" value="1"/>
</dbReference>
<dbReference type="KEGG" id="dpx:DAPPUDRAFT_320019"/>
<dbReference type="PhylomeDB" id="E9GNL2"/>
<evidence type="ECO:0000259" key="2">
    <source>
        <dbReference type="Pfam" id="PF13837"/>
    </source>
</evidence>
<dbReference type="OrthoDB" id="6742202at2759"/>
<accession>E9GNL2</accession>
<dbReference type="Gene3D" id="1.10.10.60">
    <property type="entry name" value="Homeodomain-like"/>
    <property type="match status" value="1"/>
</dbReference>
<reference evidence="3 4" key="1">
    <citation type="journal article" date="2011" name="Science">
        <title>The ecoresponsive genome of Daphnia pulex.</title>
        <authorList>
            <person name="Colbourne J.K."/>
            <person name="Pfrender M.E."/>
            <person name="Gilbert D."/>
            <person name="Thomas W.K."/>
            <person name="Tucker A."/>
            <person name="Oakley T.H."/>
            <person name="Tokishita S."/>
            <person name="Aerts A."/>
            <person name="Arnold G.J."/>
            <person name="Basu M.K."/>
            <person name="Bauer D.J."/>
            <person name="Caceres C.E."/>
            <person name="Carmel L."/>
            <person name="Casola C."/>
            <person name="Choi J.H."/>
            <person name="Detter J.C."/>
            <person name="Dong Q."/>
            <person name="Dusheyko S."/>
            <person name="Eads B.D."/>
            <person name="Frohlich T."/>
            <person name="Geiler-Samerotte K.A."/>
            <person name="Gerlach D."/>
            <person name="Hatcher P."/>
            <person name="Jogdeo S."/>
            <person name="Krijgsveld J."/>
            <person name="Kriventseva E.V."/>
            <person name="Kultz D."/>
            <person name="Laforsch C."/>
            <person name="Lindquist E."/>
            <person name="Lopez J."/>
            <person name="Manak J.R."/>
            <person name="Muller J."/>
            <person name="Pangilinan J."/>
            <person name="Patwardhan R.P."/>
            <person name="Pitluck S."/>
            <person name="Pritham E.J."/>
            <person name="Rechtsteiner A."/>
            <person name="Rho M."/>
            <person name="Rogozin I.B."/>
            <person name="Sakarya O."/>
            <person name="Salamov A."/>
            <person name="Schaack S."/>
            <person name="Shapiro H."/>
            <person name="Shiga Y."/>
            <person name="Skalitzky C."/>
            <person name="Smith Z."/>
            <person name="Souvorov A."/>
            <person name="Sung W."/>
            <person name="Tang Z."/>
            <person name="Tsuchiya D."/>
            <person name="Tu H."/>
            <person name="Vos H."/>
            <person name="Wang M."/>
            <person name="Wolf Y.I."/>
            <person name="Yamagata H."/>
            <person name="Yamada T."/>
            <person name="Ye Y."/>
            <person name="Shaw J.R."/>
            <person name="Andrews J."/>
            <person name="Crease T.J."/>
            <person name="Tang H."/>
            <person name="Lucas S.M."/>
            <person name="Robertson H.M."/>
            <person name="Bork P."/>
            <person name="Koonin E.V."/>
            <person name="Zdobnov E.M."/>
            <person name="Grigoriev I.V."/>
            <person name="Lynch M."/>
            <person name="Boore J.L."/>
        </authorList>
    </citation>
    <scope>NUCLEOTIDE SEQUENCE [LARGE SCALE GENOMIC DNA]</scope>
</reference>
<dbReference type="InterPro" id="IPR044822">
    <property type="entry name" value="Myb_DNA-bind_4"/>
</dbReference>
<dbReference type="AlphaFoldDB" id="E9GNL2"/>
<keyword evidence="4" id="KW-1185">Reference proteome</keyword>
<sequence>MDPNNDIVTGKSKNGNSSYRWEHQHVILLLDTYPKFQYRFRKKVERTDKIWKDFAEAMRKNSFHEATAERCATKWKYMKERYQEISLKSVDRVEGKQVWTYYEKMHSIVGSEATVTLDHVQEVGSCGGVKVKHTSNDSKPNKRQRTRVTNSESLDRLIDLEKGREDMDLKIIESLQFHKENSSIRTQAIVNVSKSFELLSNAIASKLNTSGGFENTQSLVRKL</sequence>
<dbReference type="EMBL" id="GL732555">
    <property type="protein sequence ID" value="EFX78944.1"/>
    <property type="molecule type" value="Genomic_DNA"/>
</dbReference>